<dbReference type="Pfam" id="PF11006">
    <property type="entry name" value="DUF2845"/>
    <property type="match status" value="1"/>
</dbReference>
<name>A0ABS2CFG1_9NEIS</name>
<feature type="chain" id="PRO_5045283801" evidence="1">
    <location>
        <begin position="25"/>
        <end position="110"/>
    </location>
</feature>
<dbReference type="RefSeq" id="WP_203572216.1">
    <property type="nucleotide sequence ID" value="NZ_WOFE01000012.1"/>
</dbReference>
<feature type="signal peptide" evidence="1">
    <location>
        <begin position="1"/>
        <end position="24"/>
    </location>
</feature>
<proteinExistence type="predicted"/>
<evidence type="ECO:0000256" key="1">
    <source>
        <dbReference type="SAM" id="SignalP"/>
    </source>
</evidence>
<dbReference type="Proteomes" id="UP001195660">
    <property type="component" value="Unassembled WGS sequence"/>
</dbReference>
<keyword evidence="1" id="KW-0732">Signal</keyword>
<accession>A0ABS2CFG1</accession>
<evidence type="ECO:0000313" key="2">
    <source>
        <dbReference type="EMBL" id="MBM5572889.1"/>
    </source>
</evidence>
<gene>
    <name evidence="2" type="ORF">GM173_15060</name>
</gene>
<evidence type="ECO:0000313" key="3">
    <source>
        <dbReference type="Proteomes" id="UP001195660"/>
    </source>
</evidence>
<protein>
    <submittedName>
        <fullName evidence="2">DUF2845 domain-containing protein</fullName>
    </submittedName>
</protein>
<keyword evidence="3" id="KW-1185">Reference proteome</keyword>
<dbReference type="EMBL" id="WOFE01000012">
    <property type="protein sequence ID" value="MBM5572889.1"/>
    <property type="molecule type" value="Genomic_DNA"/>
</dbReference>
<sequence>MRKVLALALALVIVLFCLALPVAAAGMRCGQSLLELGDSMTRVEQNCGSPAEKNEFSAPYYYTDHWGNRRYGGEQVYTEWIYNFGPQRFMMKVKFVGGTITNITELGYGS</sequence>
<organism evidence="2 3">
    <name type="scientific">Deefgea chitinilytica</name>
    <dbReference type="NCBI Taxonomy" id="570276"/>
    <lineage>
        <taxon>Bacteria</taxon>
        <taxon>Pseudomonadati</taxon>
        <taxon>Pseudomonadota</taxon>
        <taxon>Betaproteobacteria</taxon>
        <taxon>Neisseriales</taxon>
        <taxon>Chitinibacteraceae</taxon>
        <taxon>Deefgea</taxon>
    </lineage>
</organism>
<comment type="caution">
    <text evidence="2">The sequence shown here is derived from an EMBL/GenBank/DDBJ whole genome shotgun (WGS) entry which is preliminary data.</text>
</comment>
<reference evidence="2 3" key="1">
    <citation type="submission" date="2019-11" db="EMBL/GenBank/DDBJ databases">
        <title>Novel Deefgea species.</title>
        <authorList>
            <person name="Han J.-H."/>
        </authorList>
    </citation>
    <scope>NUCLEOTIDE SEQUENCE [LARGE SCALE GENOMIC DNA]</scope>
    <source>
        <strain evidence="2 3">LMG 24817</strain>
    </source>
</reference>
<dbReference type="InterPro" id="IPR021268">
    <property type="entry name" value="DUF2845"/>
</dbReference>